<accession>M5IT06</accession>
<evidence type="ECO:0000313" key="2">
    <source>
        <dbReference type="Proteomes" id="UP000011939"/>
    </source>
</evidence>
<proteinExistence type="predicted"/>
<gene>
    <name evidence="1" type="ORF">CSUNSWCD_193</name>
</gene>
<sequence length="37" mass="4368">MLCGGFVGSFYLSVKFKFISRSRFLRLYFQISQKELA</sequence>
<organism evidence="1 2">
    <name type="scientific">Campylobacter showae CSUNSWCD</name>
    <dbReference type="NCBI Taxonomy" id="1244083"/>
    <lineage>
        <taxon>Bacteria</taxon>
        <taxon>Pseudomonadati</taxon>
        <taxon>Campylobacterota</taxon>
        <taxon>Epsilonproteobacteria</taxon>
        <taxon>Campylobacterales</taxon>
        <taxon>Campylobacteraceae</taxon>
        <taxon>Campylobacter</taxon>
    </lineage>
</organism>
<name>M5IT06_9BACT</name>
<dbReference type="AlphaFoldDB" id="M5IT06"/>
<dbReference type="Proteomes" id="UP000011939">
    <property type="component" value="Unassembled WGS sequence"/>
</dbReference>
<dbReference type="PATRIC" id="fig|1244083.3.peg.198"/>
<comment type="caution">
    <text evidence="1">The sequence shown here is derived from an EMBL/GenBank/DDBJ whole genome shotgun (WGS) entry which is preliminary data.</text>
</comment>
<protein>
    <submittedName>
        <fullName evidence="1">Uncharacterized protein</fullName>
    </submittedName>
</protein>
<reference evidence="1 2" key="1">
    <citation type="journal article" date="2013" name="Genome Announc.">
        <title>Genome Sequence of Campylobacter showae UNSWCD, Isolated from a Patient with Crohn's Disease.</title>
        <authorList>
            <person name="Tay A.P."/>
            <person name="Kaakoush N.O."/>
            <person name="Deshpande N.P."/>
            <person name="Chen Z."/>
            <person name="Mitchell H."/>
            <person name="Wilkins M.R."/>
        </authorList>
    </citation>
    <scope>NUCLEOTIDE SEQUENCE [LARGE SCALE GENOMIC DNA]</scope>
    <source>
        <strain evidence="1 2">CSUNSWCD</strain>
    </source>
</reference>
<dbReference type="EMBL" id="AMZQ01000001">
    <property type="protein sequence ID" value="EKU12253.1"/>
    <property type="molecule type" value="Genomic_DNA"/>
</dbReference>
<evidence type="ECO:0000313" key="1">
    <source>
        <dbReference type="EMBL" id="EKU12253.1"/>
    </source>
</evidence>